<proteinExistence type="predicted"/>
<dbReference type="AlphaFoldDB" id="A0A3M7QGP8"/>
<name>A0A3M7QGP8_BRAPC</name>
<sequence length="57" mass="6519">MSINSSNRPSTPTRNVFCVIYLLILAKNIKNLNFDSYIVLSVHSSVLYKFGRIIQDN</sequence>
<keyword evidence="2" id="KW-1185">Reference proteome</keyword>
<comment type="caution">
    <text evidence="1">The sequence shown here is derived from an EMBL/GenBank/DDBJ whole genome shotgun (WGS) entry which is preliminary data.</text>
</comment>
<reference evidence="1 2" key="1">
    <citation type="journal article" date="2018" name="Sci. Rep.">
        <title>Genomic signatures of local adaptation to the degree of environmental predictability in rotifers.</title>
        <authorList>
            <person name="Franch-Gras L."/>
            <person name="Hahn C."/>
            <person name="Garcia-Roger E.M."/>
            <person name="Carmona M.J."/>
            <person name="Serra M."/>
            <person name="Gomez A."/>
        </authorList>
    </citation>
    <scope>NUCLEOTIDE SEQUENCE [LARGE SCALE GENOMIC DNA]</scope>
    <source>
        <strain evidence="1">HYR1</strain>
    </source>
</reference>
<dbReference type="EMBL" id="REGN01006155">
    <property type="protein sequence ID" value="RNA10607.1"/>
    <property type="molecule type" value="Genomic_DNA"/>
</dbReference>
<accession>A0A3M7QGP8</accession>
<organism evidence="1 2">
    <name type="scientific">Brachionus plicatilis</name>
    <name type="common">Marine rotifer</name>
    <name type="synonym">Brachionus muelleri</name>
    <dbReference type="NCBI Taxonomy" id="10195"/>
    <lineage>
        <taxon>Eukaryota</taxon>
        <taxon>Metazoa</taxon>
        <taxon>Spiralia</taxon>
        <taxon>Gnathifera</taxon>
        <taxon>Rotifera</taxon>
        <taxon>Eurotatoria</taxon>
        <taxon>Monogononta</taxon>
        <taxon>Pseudotrocha</taxon>
        <taxon>Ploima</taxon>
        <taxon>Brachionidae</taxon>
        <taxon>Brachionus</taxon>
    </lineage>
</organism>
<gene>
    <name evidence="1" type="ORF">BpHYR1_020461</name>
</gene>
<dbReference type="Proteomes" id="UP000276133">
    <property type="component" value="Unassembled WGS sequence"/>
</dbReference>
<protein>
    <submittedName>
        <fullName evidence="1">Uncharacterized protein</fullName>
    </submittedName>
</protein>
<evidence type="ECO:0000313" key="1">
    <source>
        <dbReference type="EMBL" id="RNA10607.1"/>
    </source>
</evidence>
<evidence type="ECO:0000313" key="2">
    <source>
        <dbReference type="Proteomes" id="UP000276133"/>
    </source>
</evidence>